<dbReference type="PANTHER" id="PTHR23082:SF0">
    <property type="entry name" value="GENERAL TRANSCRIPTION FACTOR 3C POLYPEPTIDE 3"/>
    <property type="match status" value="1"/>
</dbReference>
<dbReference type="STRING" id="1276538.A0A1X7S6Q9"/>
<reference evidence="2 3" key="1">
    <citation type="submission" date="2016-06" db="EMBL/GenBank/DDBJ databases">
        <authorList>
            <person name="Kjaerup R.B."/>
            <person name="Dalgaard T.S."/>
            <person name="Juul-Madsen H.R."/>
        </authorList>
    </citation>
    <scope>NUCLEOTIDE SEQUENCE [LARGE SCALE GENOMIC DNA]</scope>
</reference>
<protein>
    <recommendedName>
        <fullName evidence="4">TPR-like protein</fullName>
    </recommendedName>
</protein>
<dbReference type="InterPro" id="IPR039340">
    <property type="entry name" value="Tfc4/TFIIIC-102/Sfc4"/>
</dbReference>
<evidence type="ECO:0008006" key="4">
    <source>
        <dbReference type="Google" id="ProtNLM"/>
    </source>
</evidence>
<proteinExistence type="predicted"/>
<gene>
    <name evidence="2" type="ORF">ZT3D7_G10365</name>
</gene>
<name>A0A1X7S6Q9_ZYMT9</name>
<accession>A0A1X7S6Q9</accession>
<feature type="compositionally biased region" description="Polar residues" evidence="1">
    <location>
        <begin position="1"/>
        <end position="86"/>
    </location>
</feature>
<evidence type="ECO:0000313" key="3">
    <source>
        <dbReference type="Proteomes" id="UP000215127"/>
    </source>
</evidence>
<dbReference type="InterPro" id="IPR011990">
    <property type="entry name" value="TPR-like_helical_dom_sf"/>
</dbReference>
<dbReference type="Proteomes" id="UP000215127">
    <property type="component" value="Chromosome 11"/>
</dbReference>
<dbReference type="SMART" id="SM00028">
    <property type="entry name" value="TPR"/>
    <property type="match status" value="8"/>
</dbReference>
<feature type="compositionally biased region" description="Basic and acidic residues" evidence="1">
    <location>
        <begin position="218"/>
        <end position="236"/>
    </location>
</feature>
<dbReference type="GO" id="GO:0000127">
    <property type="term" value="C:transcription factor TFIIIC complex"/>
    <property type="evidence" value="ECO:0007669"/>
    <property type="project" value="TreeGrafter"/>
</dbReference>
<feature type="compositionally biased region" description="Basic residues" evidence="1">
    <location>
        <begin position="197"/>
        <end position="210"/>
    </location>
</feature>
<evidence type="ECO:0000256" key="1">
    <source>
        <dbReference type="SAM" id="MobiDB-lite"/>
    </source>
</evidence>
<feature type="region of interest" description="Disordered" evidence="1">
    <location>
        <begin position="1"/>
        <end position="112"/>
    </location>
</feature>
<dbReference type="EMBL" id="LT853702">
    <property type="protein sequence ID" value="SMQ55210.1"/>
    <property type="molecule type" value="Genomic_DNA"/>
</dbReference>
<keyword evidence="3" id="KW-1185">Reference proteome</keyword>
<dbReference type="Gene3D" id="1.25.40.10">
    <property type="entry name" value="Tetratricopeptide repeat domain"/>
    <property type="match status" value="2"/>
</dbReference>
<dbReference type="InterPro" id="IPR019734">
    <property type="entry name" value="TPR_rpt"/>
</dbReference>
<evidence type="ECO:0000313" key="2">
    <source>
        <dbReference type="EMBL" id="SMQ55210.1"/>
    </source>
</evidence>
<organism evidence="2 3">
    <name type="scientific">Zymoseptoria tritici (strain ST99CH_3D7)</name>
    <dbReference type="NCBI Taxonomy" id="1276538"/>
    <lineage>
        <taxon>Eukaryota</taxon>
        <taxon>Fungi</taxon>
        <taxon>Dikarya</taxon>
        <taxon>Ascomycota</taxon>
        <taxon>Pezizomycotina</taxon>
        <taxon>Dothideomycetes</taxon>
        <taxon>Dothideomycetidae</taxon>
        <taxon>Mycosphaerellales</taxon>
        <taxon>Mycosphaerellaceae</taxon>
        <taxon>Zymoseptoria</taxon>
    </lineage>
</organism>
<feature type="compositionally biased region" description="Low complexity" evidence="1">
    <location>
        <begin position="178"/>
        <end position="190"/>
    </location>
</feature>
<dbReference type="SUPFAM" id="SSF48452">
    <property type="entry name" value="TPR-like"/>
    <property type="match status" value="2"/>
</dbReference>
<dbReference type="GO" id="GO:0006383">
    <property type="term" value="P:transcription by RNA polymerase III"/>
    <property type="evidence" value="ECO:0007669"/>
    <property type="project" value="InterPro"/>
</dbReference>
<sequence length="1248" mass="141208">MANSNVGQSSATDQTVNTASQYPDPTVASGSYSAYGTLPGSQPSPYGAFSGTQASPYGTWPGTSWNNASQATTAESAPGSSGQLGTNAAAEPNLTESQRLMRQFQARHDEPGRVNPVQAAWHEELPDITHAGYGRYEAREAFYDAQLPLQEMIYEAHHREEDLQFDDEPFEADPASALEEPELPALDEASTQSVRGRGAKRGRPRGRGRGGWRQLLKGTEHEKVGKMSKTSDEVKERRPRGTGHRAKLGRKRRAPDPGHVFKDYIARASKHYFEDQLDIAADFCRQAIGINPEIFQAHSLLSEILKKQGRDDDSVQALWFGAITIRNPDIWVMVAEKTLEIAGDVRSQDHLHTAIECYSEAIKLNKSRDIELQLRIAKFELYMELGNVKFSRLDCKNILKNWPEKTQYVREFALLSASSTDTGEMKRALEAYDKAFEIYKDSETFGDEDDETEPWDHLNIYLELIYNAGDAREGLALAKRYSRWFIGRKDETFWDRYVEDDREWDMPNDRRAYVAEFQQGRCSLDKSKYGDGLPVDIHVCMGLFWMKLGFQNKDQAMRHFRALFEYEEDVDEYHDMFLQAANALRYAGHLLEAAEFYDVIRTVSNHMKHNLDEKVWMQLGTCYQALERPAPARECFEIIVGRNGHNYAKAGALLAKLYEDAGETDKARFLCNDIIRLGRKDLLKDAKIKMIPTNNQYAFAPVPAEWTPQRAPPANQQPYVKKAPAWNKAGNVLRELLPVGGLAALPGATIEPSAAPSDGPAKAIVPVKERKKRVKKRDIVGMLTGVEGEEQSTDGTPKRPRLRKPTTAIPGIQAARKLERARQAEDAEMRTLASYAVLQTHWPAFKEGNNEEAVEHWVSAATSMLEDFASMKVFFPDRDRNIKLKISDDTRQGLIRDVHHAHNKSAHSFLGLPFSEWNHVFVDLALLYARSAEQDKCYRILQDVLWGANVFYTDPDIRSTNYAVSLHCALTFNDSQYWIELARKIISNDSDFRSPEAFQLFAALNRFSFGSNWFSSGPSQKFMLRMVKQFDYLAMDPAIRGRIDWSIQKSALISRAEKSDEQPVRPSLDAGILLIYGHMVAVANHSSSSLPYYYRALALQPENIAVNLSIATMWIQNSMKRQVENRHFGITQGIAAMSRYYDLRIKSGKACHRQEAEYNVARMWHYLALTHLAVPAYEKVLELSEAVRAEWEEEVAAARMEGRTDGFEGNYGEGEDFAMEAAYALQGCYALVGNFEAARRIGEEWLVI</sequence>
<feature type="region of interest" description="Disordered" evidence="1">
    <location>
        <begin position="178"/>
        <end position="255"/>
    </location>
</feature>
<dbReference type="AlphaFoldDB" id="A0A1X7S6Q9"/>
<feature type="compositionally biased region" description="Basic residues" evidence="1">
    <location>
        <begin position="237"/>
        <end position="253"/>
    </location>
</feature>
<dbReference type="PANTHER" id="PTHR23082">
    <property type="entry name" value="TRANSCRIPTION INITIATION FACTOR IIIC TFIIIC , POLYPEPTIDE 3-RELATED"/>
    <property type="match status" value="1"/>
</dbReference>